<evidence type="ECO:0000313" key="3">
    <source>
        <dbReference type="Proteomes" id="UP000500826"/>
    </source>
</evidence>
<evidence type="ECO:0000256" key="1">
    <source>
        <dbReference type="SAM" id="Phobius"/>
    </source>
</evidence>
<sequence>MNIDENLAEYVSHDDFRTGLPQGRFRVIVDPKLARGWVRQRLWLLPIVMAMIGAGLALALGGATWPGFGLVFAGVAVNRLVAWNAGKILLHLALRDRVIYDAATGGGIMEVRRV</sequence>
<dbReference type="Proteomes" id="UP000500826">
    <property type="component" value="Chromosome"/>
</dbReference>
<keyword evidence="1" id="KW-0472">Membrane</keyword>
<dbReference type="EMBL" id="CP053418">
    <property type="protein sequence ID" value="QJW84905.1"/>
    <property type="molecule type" value="Genomic_DNA"/>
</dbReference>
<evidence type="ECO:0008006" key="4">
    <source>
        <dbReference type="Google" id="ProtNLM"/>
    </source>
</evidence>
<proteinExistence type="predicted"/>
<organism evidence="2 3">
    <name type="scientific">Ramlibacter terrae</name>
    <dbReference type="NCBI Taxonomy" id="2732511"/>
    <lineage>
        <taxon>Bacteria</taxon>
        <taxon>Pseudomonadati</taxon>
        <taxon>Pseudomonadota</taxon>
        <taxon>Betaproteobacteria</taxon>
        <taxon>Burkholderiales</taxon>
        <taxon>Comamonadaceae</taxon>
        <taxon>Ramlibacter</taxon>
    </lineage>
</organism>
<gene>
    <name evidence="2" type="ORF">HK414_18955</name>
</gene>
<keyword evidence="1" id="KW-0812">Transmembrane</keyword>
<name>A0ABX6P6C4_9BURK</name>
<feature type="transmembrane region" description="Helical" evidence="1">
    <location>
        <begin position="68"/>
        <end position="90"/>
    </location>
</feature>
<protein>
    <recommendedName>
        <fullName evidence="4">DUF304 domain-containing protein</fullName>
    </recommendedName>
</protein>
<accession>A0ABX6P6C4</accession>
<feature type="transmembrane region" description="Helical" evidence="1">
    <location>
        <begin position="42"/>
        <end position="62"/>
    </location>
</feature>
<keyword evidence="3" id="KW-1185">Reference proteome</keyword>
<keyword evidence="1" id="KW-1133">Transmembrane helix</keyword>
<evidence type="ECO:0000313" key="2">
    <source>
        <dbReference type="EMBL" id="QJW84905.1"/>
    </source>
</evidence>
<reference evidence="2 3" key="1">
    <citation type="submission" date="2020-05" db="EMBL/GenBank/DDBJ databases">
        <title>Ramlibacter rhizophilus sp. nov., isolated from rhizosphere soil of national flower Mugunghwa from South Korea.</title>
        <authorList>
            <person name="Zheng-Fei Y."/>
            <person name="Huan T."/>
        </authorList>
    </citation>
    <scope>NUCLEOTIDE SEQUENCE [LARGE SCALE GENOMIC DNA]</scope>
    <source>
        <strain evidence="2 3">H242</strain>
    </source>
</reference>